<protein>
    <submittedName>
        <fullName evidence="1">DUF2971 domain-containing protein</fullName>
    </submittedName>
</protein>
<dbReference type="EMBL" id="WQLA01000005">
    <property type="protein sequence ID" value="MVN92034.1"/>
    <property type="molecule type" value="Genomic_DNA"/>
</dbReference>
<dbReference type="OrthoDB" id="190848at2"/>
<organism evidence="1 2">
    <name type="scientific">Mucilaginibacter aquatilis</name>
    <dbReference type="NCBI Taxonomy" id="1517760"/>
    <lineage>
        <taxon>Bacteria</taxon>
        <taxon>Pseudomonadati</taxon>
        <taxon>Bacteroidota</taxon>
        <taxon>Sphingobacteriia</taxon>
        <taxon>Sphingobacteriales</taxon>
        <taxon>Sphingobacteriaceae</taxon>
        <taxon>Mucilaginibacter</taxon>
    </lineage>
</organism>
<evidence type="ECO:0000313" key="1">
    <source>
        <dbReference type="EMBL" id="MVN92034.1"/>
    </source>
</evidence>
<sequence length="285" mass="33593">MRDNNAGKAIPINELQVPEVLYKYREFKNEYHVKSITKCQVYLPSANEFNDPFDSKIPFRYNPEELTKENIYLKSLEVAKNAQAGLEEEEYQQMAYRAESEGLLFDSYHLDEFDKNTFNRLCKDYAVFCLTPDCLNLLMWSYYADSHRGFSIGYDAKFLVKCGYFSIGGKIMYTDQFPKMPLFLSENDYPMLNILFTKWNKWEHENEYRLIHRLGTGKIKDLPSEAIKEIVLGCQISNEKKIEYVMMIKEVLPKVDIYEIKMRKDGFGLTKEPIVNQRLLLFDKV</sequence>
<name>A0A6I4IR20_9SPHI</name>
<keyword evidence="2" id="KW-1185">Reference proteome</keyword>
<dbReference type="Pfam" id="PF11185">
    <property type="entry name" value="DUF2971"/>
    <property type="match status" value="1"/>
</dbReference>
<evidence type="ECO:0000313" key="2">
    <source>
        <dbReference type="Proteomes" id="UP000434850"/>
    </source>
</evidence>
<accession>A0A6I4IR20</accession>
<dbReference type="RefSeq" id="WP_157542363.1">
    <property type="nucleotide sequence ID" value="NZ_WQLA01000005.1"/>
</dbReference>
<proteinExistence type="predicted"/>
<reference evidence="1 2" key="1">
    <citation type="submission" date="2019-12" db="EMBL/GenBank/DDBJ databases">
        <title>Mucilaginibacter sp. HME9299 genome sequencing and assembly.</title>
        <authorList>
            <person name="Kang H."/>
            <person name="Kim H."/>
            <person name="Joh K."/>
        </authorList>
    </citation>
    <scope>NUCLEOTIDE SEQUENCE [LARGE SCALE GENOMIC DNA]</scope>
    <source>
        <strain evidence="1 2">HME9299</strain>
    </source>
</reference>
<dbReference type="InterPro" id="IPR021352">
    <property type="entry name" value="DUF2971"/>
</dbReference>
<comment type="caution">
    <text evidence="1">The sequence shown here is derived from an EMBL/GenBank/DDBJ whole genome shotgun (WGS) entry which is preliminary data.</text>
</comment>
<dbReference type="Proteomes" id="UP000434850">
    <property type="component" value="Unassembled WGS sequence"/>
</dbReference>
<gene>
    <name evidence="1" type="ORF">GO816_12930</name>
</gene>
<dbReference type="AlphaFoldDB" id="A0A6I4IR20"/>